<name>A0A8S0R7J0_OLEEU</name>
<organism evidence="1 2">
    <name type="scientific">Olea europaea subsp. europaea</name>
    <dbReference type="NCBI Taxonomy" id="158383"/>
    <lineage>
        <taxon>Eukaryota</taxon>
        <taxon>Viridiplantae</taxon>
        <taxon>Streptophyta</taxon>
        <taxon>Embryophyta</taxon>
        <taxon>Tracheophyta</taxon>
        <taxon>Spermatophyta</taxon>
        <taxon>Magnoliopsida</taxon>
        <taxon>eudicotyledons</taxon>
        <taxon>Gunneridae</taxon>
        <taxon>Pentapetalae</taxon>
        <taxon>asterids</taxon>
        <taxon>lamiids</taxon>
        <taxon>Lamiales</taxon>
        <taxon>Oleaceae</taxon>
        <taxon>Oleeae</taxon>
        <taxon>Olea</taxon>
    </lineage>
</organism>
<evidence type="ECO:0000313" key="2">
    <source>
        <dbReference type="Proteomes" id="UP000594638"/>
    </source>
</evidence>
<protein>
    <submittedName>
        <fullName evidence="1">Uncharacterized protein</fullName>
    </submittedName>
</protein>
<dbReference type="Gramene" id="OE9A120248T1">
    <property type="protein sequence ID" value="OE9A120248C1"/>
    <property type="gene ID" value="OE9A120248"/>
</dbReference>
<dbReference type="Proteomes" id="UP000594638">
    <property type="component" value="Unassembled WGS sequence"/>
</dbReference>
<evidence type="ECO:0000313" key="1">
    <source>
        <dbReference type="EMBL" id="CAA2974273.1"/>
    </source>
</evidence>
<gene>
    <name evidence="1" type="ORF">OLEA9_A120248</name>
</gene>
<dbReference type="AlphaFoldDB" id="A0A8S0R7J0"/>
<keyword evidence="2" id="KW-1185">Reference proteome</keyword>
<dbReference type="EMBL" id="CACTIH010002160">
    <property type="protein sequence ID" value="CAA2974273.1"/>
    <property type="molecule type" value="Genomic_DNA"/>
</dbReference>
<accession>A0A8S0R7J0</accession>
<comment type="caution">
    <text evidence="1">The sequence shown here is derived from an EMBL/GenBank/DDBJ whole genome shotgun (WGS) entry which is preliminary data.</text>
</comment>
<reference evidence="1 2" key="1">
    <citation type="submission" date="2019-12" db="EMBL/GenBank/DDBJ databases">
        <authorList>
            <person name="Alioto T."/>
            <person name="Alioto T."/>
            <person name="Gomez Garrido J."/>
        </authorList>
    </citation>
    <scope>NUCLEOTIDE SEQUENCE [LARGE SCALE GENOMIC DNA]</scope>
</reference>
<sequence length="117" mass="13025">MDHRIEALEDAVEQIPPLGNSMVELKGDLEHLNARLGMELGKLNDKIEASLAMSRKELNEDLQISAKGIPQESTSVTEAGKHQHKVLTIFYSLLRLLTTLGPAEKGMYRRIGRSALF</sequence>
<proteinExistence type="predicted"/>